<evidence type="ECO:0000313" key="2">
    <source>
        <dbReference type="Proteomes" id="UP000751190"/>
    </source>
</evidence>
<organism evidence="1 2">
    <name type="scientific">Diacronema lutheri</name>
    <name type="common">Unicellular marine alga</name>
    <name type="synonym">Monochrysis lutheri</name>
    <dbReference type="NCBI Taxonomy" id="2081491"/>
    <lineage>
        <taxon>Eukaryota</taxon>
        <taxon>Haptista</taxon>
        <taxon>Haptophyta</taxon>
        <taxon>Pavlovophyceae</taxon>
        <taxon>Pavlovales</taxon>
        <taxon>Pavlovaceae</taxon>
        <taxon>Diacronema</taxon>
    </lineage>
</organism>
<dbReference type="Proteomes" id="UP000751190">
    <property type="component" value="Unassembled WGS sequence"/>
</dbReference>
<dbReference type="AlphaFoldDB" id="A0A8J6C9P1"/>
<dbReference type="EMBL" id="JAGTXO010000039">
    <property type="protein sequence ID" value="KAG8459608.1"/>
    <property type="molecule type" value="Genomic_DNA"/>
</dbReference>
<sequence>MSFRARGREPYVWEDLVTGRRHVVNGDNGDHVLCDRFGEMLPVWRVGVSGVADTKTRMHDFKTKGDVLDESLRRGPEPVRPGKLADEIRDERVQTKGRYRARPVTEPELRMREARLQKALNAEQSNTERAADAKFRQKVEEAHRNYRALEKQLGPKAGGLGGFKAQPPRRVTRADLEPFMALKEDEVIPVAGRMDPFGHFRP</sequence>
<keyword evidence="2" id="KW-1185">Reference proteome</keyword>
<gene>
    <name evidence="1" type="ORF">KFE25_000964</name>
</gene>
<reference evidence="1" key="1">
    <citation type="submission" date="2021-05" db="EMBL/GenBank/DDBJ databases">
        <title>The genome of the haptophyte Pavlova lutheri (Diacronema luteri, Pavlovales) - a model for lipid biosynthesis in eukaryotic algae.</title>
        <authorList>
            <person name="Hulatt C.J."/>
            <person name="Posewitz M.C."/>
        </authorList>
    </citation>
    <scope>NUCLEOTIDE SEQUENCE</scope>
    <source>
        <strain evidence="1">NIVA-4/92</strain>
    </source>
</reference>
<proteinExistence type="predicted"/>
<name>A0A8J6C9P1_DIALT</name>
<protein>
    <submittedName>
        <fullName evidence="1">Uncharacterized protein</fullName>
    </submittedName>
</protein>
<evidence type="ECO:0000313" key="1">
    <source>
        <dbReference type="EMBL" id="KAG8459608.1"/>
    </source>
</evidence>
<accession>A0A8J6C9P1</accession>
<comment type="caution">
    <text evidence="1">The sequence shown here is derived from an EMBL/GenBank/DDBJ whole genome shotgun (WGS) entry which is preliminary data.</text>
</comment>